<dbReference type="SUPFAM" id="SSF51726">
    <property type="entry name" value="UROD/MetE-like"/>
    <property type="match status" value="1"/>
</dbReference>
<dbReference type="Gene3D" id="3.20.20.210">
    <property type="match status" value="1"/>
</dbReference>
<name>A0A917AS74_9MICC</name>
<protein>
    <submittedName>
        <fullName evidence="2">Methionine synthase</fullName>
    </submittedName>
</protein>
<evidence type="ECO:0000259" key="1">
    <source>
        <dbReference type="Pfam" id="PF01717"/>
    </source>
</evidence>
<evidence type="ECO:0000313" key="2">
    <source>
        <dbReference type="EMBL" id="GGE68922.1"/>
    </source>
</evidence>
<dbReference type="CDD" id="cd03311">
    <property type="entry name" value="CIMS_C_terminal_like"/>
    <property type="match status" value="1"/>
</dbReference>
<dbReference type="PANTHER" id="PTHR43844:SF2">
    <property type="entry name" value="SYNTHASE, VITAMIN-B12 INDEPENDENT, PUTATIVE (AFU_ORTHOLOGUE AFUA_3G12060)-RELATED"/>
    <property type="match status" value="1"/>
</dbReference>
<dbReference type="GO" id="GO:0003871">
    <property type="term" value="F:5-methyltetrahydropteroyltriglutamate-homocysteine S-methyltransferase activity"/>
    <property type="evidence" value="ECO:0007669"/>
    <property type="project" value="InterPro"/>
</dbReference>
<comment type="caution">
    <text evidence="2">The sequence shown here is derived from an EMBL/GenBank/DDBJ whole genome shotgun (WGS) entry which is preliminary data.</text>
</comment>
<dbReference type="RefSeq" id="WP_188684379.1">
    <property type="nucleotide sequence ID" value="NZ_BMIS01000006.1"/>
</dbReference>
<dbReference type="AlphaFoldDB" id="A0A917AS74"/>
<sequence length="408" mass="44986">MPQSLNPEEQILVSTAGSLPRTPELIAANAARELEDDGFTLKKTPEFDALLSEAVVNLVKRQAELGVTLPGDGEYGKAMSSAVDYGAWWSYVFQRVGGLEVTGESLFNWPHQESSPGDLKLTNMLNRRDWAKFKDFYTETSPTGEHAVPFPATTGELTWRGQEAVEADIANLKKGLEAAGLEQGFLTSIAPGSGARVPNSHYASEEQHLYAWAEVLRNEYKAITDAGLILQLDDPCLAENWDQITPEPSVEDYRKFTQLRIEALNYALRDIDPEQVRLHICWGSWHGPHTTDLEFKHIADLCLGADAKYFTFEAGNVRHEHEYTVWDDLKLPEGKVIVPGVVSHATNVVEHPELVAQRLTRFAERVGAENVQAGTDCGLGGRLHPDIAFAKLESLGKGAALASERLLG</sequence>
<feature type="domain" description="Cobalamin-independent methionine synthase MetE C-terminal/archaeal" evidence="1">
    <location>
        <begin position="204"/>
        <end position="385"/>
    </location>
</feature>
<evidence type="ECO:0000313" key="3">
    <source>
        <dbReference type="Proteomes" id="UP000633136"/>
    </source>
</evidence>
<reference evidence="2" key="1">
    <citation type="journal article" date="2014" name="Int. J. Syst. Evol. Microbiol.">
        <title>Complete genome sequence of Corynebacterium casei LMG S-19264T (=DSM 44701T), isolated from a smear-ripened cheese.</title>
        <authorList>
            <consortium name="US DOE Joint Genome Institute (JGI-PGF)"/>
            <person name="Walter F."/>
            <person name="Albersmeier A."/>
            <person name="Kalinowski J."/>
            <person name="Ruckert C."/>
        </authorList>
    </citation>
    <scope>NUCLEOTIDE SEQUENCE</scope>
    <source>
        <strain evidence="2">CGMCC 1.15388</strain>
    </source>
</reference>
<keyword evidence="3" id="KW-1185">Reference proteome</keyword>
<dbReference type="Proteomes" id="UP000633136">
    <property type="component" value="Unassembled WGS sequence"/>
</dbReference>
<organism evidence="2 3">
    <name type="scientific">Nesterenkonia cremea</name>
    <dbReference type="NCBI Taxonomy" id="1882340"/>
    <lineage>
        <taxon>Bacteria</taxon>
        <taxon>Bacillati</taxon>
        <taxon>Actinomycetota</taxon>
        <taxon>Actinomycetes</taxon>
        <taxon>Micrococcales</taxon>
        <taxon>Micrococcaceae</taxon>
        <taxon>Nesterenkonia</taxon>
    </lineage>
</organism>
<reference evidence="2" key="2">
    <citation type="submission" date="2020-09" db="EMBL/GenBank/DDBJ databases">
        <authorList>
            <person name="Sun Q."/>
            <person name="Zhou Y."/>
        </authorList>
    </citation>
    <scope>NUCLEOTIDE SEQUENCE</scope>
    <source>
        <strain evidence="2">CGMCC 1.15388</strain>
    </source>
</reference>
<dbReference type="InterPro" id="IPR038071">
    <property type="entry name" value="UROD/MetE-like_sf"/>
</dbReference>
<accession>A0A917AS74</accession>
<proteinExistence type="predicted"/>
<dbReference type="PANTHER" id="PTHR43844">
    <property type="entry name" value="METHIONINE SYNTHASE"/>
    <property type="match status" value="1"/>
</dbReference>
<gene>
    <name evidence="2" type="ORF">GCM10011401_15360</name>
</gene>
<dbReference type="EMBL" id="BMIS01000006">
    <property type="protein sequence ID" value="GGE68922.1"/>
    <property type="molecule type" value="Genomic_DNA"/>
</dbReference>
<dbReference type="InterPro" id="IPR002629">
    <property type="entry name" value="Met_Synth_C/arc"/>
</dbReference>
<dbReference type="GO" id="GO:0009086">
    <property type="term" value="P:methionine biosynthetic process"/>
    <property type="evidence" value="ECO:0007669"/>
    <property type="project" value="InterPro"/>
</dbReference>
<dbReference type="GO" id="GO:0008270">
    <property type="term" value="F:zinc ion binding"/>
    <property type="evidence" value="ECO:0007669"/>
    <property type="project" value="InterPro"/>
</dbReference>
<dbReference type="Pfam" id="PF01717">
    <property type="entry name" value="Meth_synt_2"/>
    <property type="match status" value="1"/>
</dbReference>